<feature type="transmembrane region" description="Helical" evidence="1">
    <location>
        <begin position="124"/>
        <end position="147"/>
    </location>
</feature>
<feature type="transmembrane region" description="Helical" evidence="1">
    <location>
        <begin position="303"/>
        <end position="326"/>
    </location>
</feature>
<feature type="transmembrane region" description="Helical" evidence="1">
    <location>
        <begin position="273"/>
        <end position="296"/>
    </location>
</feature>
<gene>
    <name evidence="2" type="primary">A02p059990.1_BraROA</name>
    <name evidence="2" type="ORF">IGI04_008707</name>
</gene>
<keyword evidence="1" id="KW-0472">Membrane</keyword>
<evidence type="ECO:0000313" key="3">
    <source>
        <dbReference type="Proteomes" id="UP000823674"/>
    </source>
</evidence>
<protein>
    <submittedName>
        <fullName evidence="2">Uncharacterized protein</fullName>
    </submittedName>
</protein>
<reference evidence="2 3" key="1">
    <citation type="submission" date="2021-03" db="EMBL/GenBank/DDBJ databases">
        <authorList>
            <person name="King G.J."/>
            <person name="Bancroft I."/>
            <person name="Baten A."/>
            <person name="Bloomfield J."/>
            <person name="Borpatragohain P."/>
            <person name="He Z."/>
            <person name="Irish N."/>
            <person name="Irwin J."/>
            <person name="Liu K."/>
            <person name="Mauleon R.P."/>
            <person name="Moore J."/>
            <person name="Morris R."/>
            <person name="Ostergaard L."/>
            <person name="Wang B."/>
            <person name="Wells R."/>
        </authorList>
    </citation>
    <scope>NUCLEOTIDE SEQUENCE [LARGE SCALE GENOMIC DNA]</scope>
    <source>
        <strain evidence="2">R-o-18</strain>
        <tissue evidence="2">Leaf</tissue>
    </source>
</reference>
<dbReference type="InterPro" id="IPR040283">
    <property type="entry name" value="DDB_G0292058-like"/>
</dbReference>
<proteinExistence type="predicted"/>
<feature type="transmembrane region" description="Helical" evidence="1">
    <location>
        <begin position="516"/>
        <end position="538"/>
    </location>
</feature>
<keyword evidence="1" id="KW-0812">Transmembrane</keyword>
<keyword evidence="3" id="KW-1185">Reference proteome</keyword>
<dbReference type="PANTHER" id="PTHR31414:SF19">
    <property type="entry name" value="TRANSMEMBRANE PROTEIN"/>
    <property type="match status" value="1"/>
</dbReference>
<organism evidence="2 3">
    <name type="scientific">Brassica rapa subsp. trilocularis</name>
    <dbReference type="NCBI Taxonomy" id="1813537"/>
    <lineage>
        <taxon>Eukaryota</taxon>
        <taxon>Viridiplantae</taxon>
        <taxon>Streptophyta</taxon>
        <taxon>Embryophyta</taxon>
        <taxon>Tracheophyta</taxon>
        <taxon>Spermatophyta</taxon>
        <taxon>Magnoliopsida</taxon>
        <taxon>eudicotyledons</taxon>
        <taxon>Gunneridae</taxon>
        <taxon>Pentapetalae</taxon>
        <taxon>rosids</taxon>
        <taxon>malvids</taxon>
        <taxon>Brassicales</taxon>
        <taxon>Brassicaceae</taxon>
        <taxon>Brassiceae</taxon>
        <taxon>Brassica</taxon>
    </lineage>
</organism>
<dbReference type="PANTHER" id="PTHR31414">
    <property type="entry name" value="TRANSMEMBRANE PROTEIN DDB_G0292058"/>
    <property type="match status" value="1"/>
</dbReference>
<evidence type="ECO:0000313" key="2">
    <source>
        <dbReference type="EMBL" id="KAG5412388.1"/>
    </source>
</evidence>
<accession>A0ABQ7NND4</accession>
<dbReference type="EMBL" id="JADBGQ010000002">
    <property type="protein sequence ID" value="KAG5412388.1"/>
    <property type="molecule type" value="Genomic_DNA"/>
</dbReference>
<feature type="non-terminal residue" evidence="2">
    <location>
        <position position="1"/>
    </location>
</feature>
<evidence type="ECO:0000256" key="1">
    <source>
        <dbReference type="SAM" id="Phobius"/>
    </source>
</evidence>
<keyword evidence="1" id="KW-1133">Transmembrane helix</keyword>
<sequence>LSILLPRTRRGIPLSEVLLNRSWSSLLETQRLYVEARLTTEIPESDSDTSFCHFPHVEPNRRNHIFTLLLTAVISPVLSAQSLPDGGDHDRFKRRDPLNSFRYYNGSFNVQDKHYWAATFFTGIHGYAFAGAFLIAGVCLGLYAAFFNKRRRVSSTQRRYLDRYYLPLFLLLLLFMSLSVAATGIVIAANQSSKSRTEEMKETIDKTGEDVDRNIRTVITSLTRIQYLLLPYDQTTTHLLNVTSHRLKKGSQLIQSFVHHNGPTIDLAIQISYVTHLVIASTNLFVLLLALVPILLHWHPGFIMVIFLCWILTTLSWALTGFDFFLHTFAEDVCSAFSGFVQNPQNSTLTNIFPCMDPLHSDKTLMEVSLMIRSFITELNSKVASSMRSYALTDRSRTVSSSAPPESGLICDPFLGQQINSYTPQSCSNGAIPIGQFPNVLSRFTCHDKDPPETCRITGKFIPEAAYLKVYAYSNSAQGMLDILPSLQNLMQCLHVKDTLSSIVSNQCKPFRASMYRLWACMLALSLIMKVTVLLFLARAYQERGKSFAWFSIHPTSEEEVRQVNI</sequence>
<name>A0ABQ7NND4_BRACM</name>
<feature type="transmembrane region" description="Helical" evidence="1">
    <location>
        <begin position="168"/>
        <end position="189"/>
    </location>
</feature>
<dbReference type="Proteomes" id="UP000823674">
    <property type="component" value="Chromosome A02"/>
</dbReference>
<comment type="caution">
    <text evidence="2">The sequence shown here is derived from an EMBL/GenBank/DDBJ whole genome shotgun (WGS) entry which is preliminary data.</text>
</comment>